<gene>
    <name evidence="1" type="ORF">WA1_48305</name>
</gene>
<dbReference type="RefSeq" id="WP_017742443.1">
    <property type="nucleotide sequence ID" value="NZ_KQ976354.1"/>
</dbReference>
<organism evidence="1 2">
    <name type="scientific">Scytonema hofmannii PCC 7110</name>
    <dbReference type="NCBI Taxonomy" id="128403"/>
    <lineage>
        <taxon>Bacteria</taxon>
        <taxon>Bacillati</taxon>
        <taxon>Cyanobacteriota</taxon>
        <taxon>Cyanophyceae</taxon>
        <taxon>Nostocales</taxon>
        <taxon>Scytonemataceae</taxon>
        <taxon>Scytonema</taxon>
    </lineage>
</organism>
<proteinExistence type="predicted"/>
<evidence type="ECO:0000313" key="2">
    <source>
        <dbReference type="Proteomes" id="UP000076925"/>
    </source>
</evidence>
<dbReference type="STRING" id="128403.WA1_48305"/>
<evidence type="ECO:0000313" key="1">
    <source>
        <dbReference type="EMBL" id="KYC37410.1"/>
    </source>
</evidence>
<sequence length="200" mass="22417">MPYSQFDIESIRETFKITLVEKVGKFEDVPDVSYSDYLAETLRFNTPIALAINSEKSRSEMIIAPILLELKRLYPQKVSLFSGKDFTVDVEKGLNGFCDFLISRSPEQLVITSPVITVVEAKNENIESGLGQCMAEMIASQIFNQKKGKQVSQILGAVTTGSSWKFMQLKETTIEIDLNEYFLNQVSKILGILSLGLEES</sequence>
<dbReference type="Proteomes" id="UP000076925">
    <property type="component" value="Unassembled WGS sequence"/>
</dbReference>
<comment type="caution">
    <text evidence="1">The sequence shown here is derived from an EMBL/GenBank/DDBJ whole genome shotgun (WGS) entry which is preliminary data.</text>
</comment>
<reference evidence="1 2" key="1">
    <citation type="journal article" date="2013" name="Genome Biol. Evol.">
        <title>Genomes of Stigonematalean cyanobacteria (subsection V) and the evolution of oxygenic photosynthesis from prokaryotes to plastids.</title>
        <authorList>
            <person name="Dagan T."/>
            <person name="Roettger M."/>
            <person name="Stucken K."/>
            <person name="Landan G."/>
            <person name="Koch R."/>
            <person name="Major P."/>
            <person name="Gould S.B."/>
            <person name="Goremykin V.V."/>
            <person name="Rippka R."/>
            <person name="Tandeau de Marsac N."/>
            <person name="Gugger M."/>
            <person name="Lockhart P.J."/>
            <person name="Allen J.F."/>
            <person name="Brune I."/>
            <person name="Maus I."/>
            <person name="Puhler A."/>
            <person name="Martin W.F."/>
        </authorList>
    </citation>
    <scope>NUCLEOTIDE SEQUENCE [LARGE SCALE GENOMIC DNA]</scope>
    <source>
        <strain evidence="1 2">PCC 7110</strain>
    </source>
</reference>
<dbReference type="OrthoDB" id="518124at2"/>
<protein>
    <submittedName>
        <fullName evidence="1">Uncharacterized protein</fullName>
    </submittedName>
</protein>
<name>A0A139WYA9_9CYAN</name>
<dbReference type="AlphaFoldDB" id="A0A139WYA9"/>
<dbReference type="EMBL" id="ANNX02000047">
    <property type="protein sequence ID" value="KYC37410.1"/>
    <property type="molecule type" value="Genomic_DNA"/>
</dbReference>
<keyword evidence="2" id="KW-1185">Reference proteome</keyword>
<accession>A0A139WYA9</accession>